<dbReference type="Proteomes" id="UP000321614">
    <property type="component" value="Unassembled WGS sequence"/>
</dbReference>
<dbReference type="InterPro" id="IPR056798">
    <property type="entry name" value="ADH_Fe_C"/>
</dbReference>
<evidence type="ECO:0000256" key="2">
    <source>
        <dbReference type="ARBA" id="ARBA00023002"/>
    </source>
</evidence>
<comment type="similarity">
    <text evidence="1">Belongs to the iron-containing alcohol dehydrogenase family.</text>
</comment>
<evidence type="ECO:0000313" key="6">
    <source>
        <dbReference type="Proteomes" id="UP000321614"/>
    </source>
</evidence>
<dbReference type="PANTHER" id="PTHR11496:SF102">
    <property type="entry name" value="ALCOHOL DEHYDROGENASE 4"/>
    <property type="match status" value="1"/>
</dbReference>
<organism evidence="5 6">
    <name type="scientific">Campylobacter insulaenigrae</name>
    <dbReference type="NCBI Taxonomy" id="260714"/>
    <lineage>
        <taxon>Bacteria</taxon>
        <taxon>Pseudomonadati</taxon>
        <taxon>Campylobacterota</taxon>
        <taxon>Epsilonproteobacteria</taxon>
        <taxon>Campylobacterales</taxon>
        <taxon>Campylobacteraceae</taxon>
        <taxon>Campylobacter</taxon>
    </lineage>
</organism>
<accession>A0ABY3G4A1</accession>
<dbReference type="Pfam" id="PF25137">
    <property type="entry name" value="ADH_Fe_C"/>
    <property type="match status" value="1"/>
</dbReference>
<dbReference type="InterPro" id="IPR039697">
    <property type="entry name" value="Alcohol_dehydrogenase_Fe"/>
</dbReference>
<dbReference type="RefSeq" id="WP_147500762.1">
    <property type="nucleotide sequence ID" value="NZ_JANPQQ010000003.1"/>
</dbReference>
<feature type="domain" description="Fe-containing alcohol dehydrogenase-like C-terminal" evidence="4">
    <location>
        <begin position="176"/>
        <end position="281"/>
    </location>
</feature>
<reference evidence="5 6" key="1">
    <citation type="submission" date="2019-07" db="EMBL/GenBank/DDBJ databases">
        <title>Rapid identification of Enteric Bacteria from Whole Genome Sequences (WGS) using Average Nucleotide Identity (ANI).</title>
        <authorList>
            <person name="Lane C."/>
        </authorList>
    </citation>
    <scope>NUCLEOTIDE SEQUENCE [LARGE SCALE GENOMIC DNA]</scope>
    <source>
        <strain evidence="5 6">2011D-8905</strain>
    </source>
</reference>
<name>A0ABY3G4A1_9BACT</name>
<evidence type="ECO:0000313" key="5">
    <source>
        <dbReference type="EMBL" id="TWO26034.1"/>
    </source>
</evidence>
<gene>
    <name evidence="5" type="ORF">ZA01_04345</name>
</gene>
<dbReference type="PANTHER" id="PTHR11496">
    <property type="entry name" value="ALCOHOL DEHYDROGENASE"/>
    <property type="match status" value="1"/>
</dbReference>
<evidence type="ECO:0000259" key="4">
    <source>
        <dbReference type="Pfam" id="PF25137"/>
    </source>
</evidence>
<dbReference type="EMBL" id="VOAW01000014">
    <property type="protein sequence ID" value="TWO26034.1"/>
    <property type="molecule type" value="Genomic_DNA"/>
</dbReference>
<dbReference type="Gene3D" id="1.20.1090.10">
    <property type="entry name" value="Dehydroquinate synthase-like - alpha domain"/>
    <property type="match status" value="1"/>
</dbReference>
<feature type="domain" description="Alcohol dehydrogenase iron-type/glycerol dehydrogenase GldA" evidence="3">
    <location>
        <begin position="21"/>
        <end position="164"/>
    </location>
</feature>
<proteinExistence type="inferred from homology"/>
<comment type="caution">
    <text evidence="5">The sequence shown here is derived from an EMBL/GenBank/DDBJ whole genome shotgun (WGS) entry which is preliminary data.</text>
</comment>
<sequence>MFYYNPVKINFDIDYIKVCELVQTNSILLVTSKSFYTNGVIDSITSKLSSKIKNVVYDIRSNPDINFTKSLKQNDDYEEIIALGGGSVLDTAKYLAVKGVINEDLKNNTLSPSNQAQFVPIYAIPTTSGTSSELTKWATLWDYKNNMKMSLMHEKLYSKHAIYDINLTLSLSRQLTIYTALDAFSHSIESIWNKNENYISTNYALQSMDLILHYLPKLVDDLQNTTYRKYITLASVYAGLAFSNTQTALAHALSYPITMKYGLAHGLACSFTIPILIECINDKHVSSILIPYKDKINSLFKKLNISNNLADYGINREFIDEIFLNLNSRAKNGVFDLDATKKKILYSL</sequence>
<dbReference type="CDD" id="cd08182">
    <property type="entry name" value="HEPD"/>
    <property type="match status" value="1"/>
</dbReference>
<protein>
    <submittedName>
        <fullName evidence="5">Phosphonoacetaldehyde reductase</fullName>
    </submittedName>
</protein>
<evidence type="ECO:0000256" key="1">
    <source>
        <dbReference type="ARBA" id="ARBA00007358"/>
    </source>
</evidence>
<dbReference type="InterPro" id="IPR001670">
    <property type="entry name" value="ADH_Fe/GldA"/>
</dbReference>
<keyword evidence="6" id="KW-1185">Reference proteome</keyword>
<evidence type="ECO:0000259" key="3">
    <source>
        <dbReference type="Pfam" id="PF00465"/>
    </source>
</evidence>
<dbReference type="Gene3D" id="3.40.50.1970">
    <property type="match status" value="1"/>
</dbReference>
<dbReference type="Pfam" id="PF00465">
    <property type="entry name" value="Fe-ADH"/>
    <property type="match status" value="1"/>
</dbReference>
<dbReference type="SUPFAM" id="SSF56796">
    <property type="entry name" value="Dehydroquinate synthase-like"/>
    <property type="match status" value="1"/>
</dbReference>
<dbReference type="InterPro" id="IPR035873">
    <property type="entry name" value="PhpC"/>
</dbReference>
<keyword evidence="2" id="KW-0560">Oxidoreductase</keyword>